<comment type="caution">
    <text evidence="4">The sequence shown here is derived from an EMBL/GenBank/DDBJ whole genome shotgun (WGS) entry which is preliminary data.</text>
</comment>
<feature type="region of interest" description="Disordered" evidence="3">
    <location>
        <begin position="240"/>
        <end position="262"/>
    </location>
</feature>
<sequence length="262" mass="28949">MKNPLLQSTEEDNSDAKRCRPAETSRAGKDAAAKPKTEQNCDAGHEQGTETNAKRAEPPKDYIHFAFAIFTLPIYQVRREKISERMKLLQDLVPGCNKVSSLIFLIDGAGHLESSARLPPKRCKAIDFSPILHLISVQFASGLPYSVATANLSSRHVEHCILICSATSAERRNHKPTDEFLPAPTAAGWIHRCDLSGKDAELNQMCIKIECPIESMLVFCSSGIRGRMISSMLLGWGLRRARRPPSPSKARSRSESLDLVTP</sequence>
<evidence type="ECO:0000256" key="2">
    <source>
        <dbReference type="ARBA" id="ARBA00023242"/>
    </source>
</evidence>
<proteinExistence type="predicted"/>
<dbReference type="GO" id="GO:0003700">
    <property type="term" value="F:DNA-binding transcription factor activity"/>
    <property type="evidence" value="ECO:0007669"/>
    <property type="project" value="TreeGrafter"/>
</dbReference>
<dbReference type="AlphaFoldDB" id="A0A427ANK7"/>
<organism evidence="4 5">
    <name type="scientific">Ensete ventricosum</name>
    <name type="common">Abyssinian banana</name>
    <name type="synonym">Musa ensete</name>
    <dbReference type="NCBI Taxonomy" id="4639"/>
    <lineage>
        <taxon>Eukaryota</taxon>
        <taxon>Viridiplantae</taxon>
        <taxon>Streptophyta</taxon>
        <taxon>Embryophyta</taxon>
        <taxon>Tracheophyta</taxon>
        <taxon>Spermatophyta</taxon>
        <taxon>Magnoliopsida</taxon>
        <taxon>Liliopsida</taxon>
        <taxon>Zingiberales</taxon>
        <taxon>Musaceae</taxon>
        <taxon>Ensete</taxon>
    </lineage>
</organism>
<feature type="region of interest" description="Disordered" evidence="3">
    <location>
        <begin position="1"/>
        <end position="56"/>
    </location>
</feature>
<accession>A0A427ANK7</accession>
<dbReference type="PANTHER" id="PTHR12565:SF184">
    <property type="entry name" value="BHLH TRANSCRIPTION FACTOR"/>
    <property type="match status" value="1"/>
</dbReference>
<reference evidence="4 5" key="1">
    <citation type="journal article" date="2014" name="Agronomy (Basel)">
        <title>A Draft Genome Sequence for Ensete ventricosum, the Drought-Tolerant Tree Against Hunger.</title>
        <authorList>
            <person name="Harrison J."/>
            <person name="Moore K.A."/>
            <person name="Paszkiewicz K."/>
            <person name="Jones T."/>
            <person name="Grant M."/>
            <person name="Ambacheew D."/>
            <person name="Muzemil S."/>
            <person name="Studholme D.J."/>
        </authorList>
    </citation>
    <scope>NUCLEOTIDE SEQUENCE [LARGE SCALE GENOMIC DNA]</scope>
</reference>
<feature type="compositionally biased region" description="Basic and acidic residues" evidence="3">
    <location>
        <begin position="14"/>
        <end position="56"/>
    </location>
</feature>
<dbReference type="EMBL" id="AMZH03001831">
    <property type="protein sequence ID" value="RRT77806.1"/>
    <property type="molecule type" value="Genomic_DNA"/>
</dbReference>
<comment type="subcellular location">
    <subcellularLocation>
        <location evidence="1">Nucleus</location>
    </subcellularLocation>
</comment>
<evidence type="ECO:0000256" key="3">
    <source>
        <dbReference type="SAM" id="MobiDB-lite"/>
    </source>
</evidence>
<keyword evidence="2" id="KW-0539">Nucleus</keyword>
<name>A0A427ANK7_ENSVE</name>
<evidence type="ECO:0000256" key="1">
    <source>
        <dbReference type="ARBA" id="ARBA00004123"/>
    </source>
</evidence>
<protein>
    <submittedName>
        <fullName evidence="4">Uncharacterized protein</fullName>
    </submittedName>
</protein>
<dbReference type="GO" id="GO:0005634">
    <property type="term" value="C:nucleus"/>
    <property type="evidence" value="ECO:0007669"/>
    <property type="project" value="UniProtKB-SubCell"/>
</dbReference>
<dbReference type="InterPro" id="IPR024097">
    <property type="entry name" value="bHLH_ZIP_TF"/>
</dbReference>
<gene>
    <name evidence="4" type="ORF">B296_00008512</name>
</gene>
<dbReference type="PANTHER" id="PTHR12565">
    <property type="entry name" value="STEROL REGULATORY ELEMENT-BINDING PROTEIN"/>
    <property type="match status" value="1"/>
</dbReference>
<evidence type="ECO:0000313" key="4">
    <source>
        <dbReference type="EMBL" id="RRT77806.1"/>
    </source>
</evidence>
<evidence type="ECO:0000313" key="5">
    <source>
        <dbReference type="Proteomes" id="UP000287651"/>
    </source>
</evidence>
<dbReference type="Proteomes" id="UP000287651">
    <property type="component" value="Unassembled WGS sequence"/>
</dbReference>